<keyword evidence="3" id="KW-1185">Reference proteome</keyword>
<accession>A0A565ATX8</accession>
<dbReference type="EMBL" id="CABITT030000001">
    <property type="protein sequence ID" value="VVA92483.1"/>
    <property type="molecule type" value="Genomic_DNA"/>
</dbReference>
<dbReference type="Proteomes" id="UP000489600">
    <property type="component" value="Unassembled WGS sequence"/>
</dbReference>
<reference evidence="2" key="1">
    <citation type="submission" date="2019-07" db="EMBL/GenBank/DDBJ databases">
        <authorList>
            <person name="Dittberner H."/>
        </authorList>
    </citation>
    <scope>NUCLEOTIDE SEQUENCE [LARGE SCALE GENOMIC DNA]</scope>
</reference>
<evidence type="ECO:0000313" key="2">
    <source>
        <dbReference type="EMBL" id="VVA92483.1"/>
    </source>
</evidence>
<protein>
    <submittedName>
        <fullName evidence="2">Uncharacterized protein</fullName>
    </submittedName>
</protein>
<dbReference type="AlphaFoldDB" id="A0A565ATX8"/>
<evidence type="ECO:0000256" key="1">
    <source>
        <dbReference type="SAM" id="MobiDB-lite"/>
    </source>
</evidence>
<comment type="caution">
    <text evidence="2">The sequence shown here is derived from an EMBL/GenBank/DDBJ whole genome shotgun (WGS) entry which is preliminary data.</text>
</comment>
<evidence type="ECO:0000313" key="3">
    <source>
        <dbReference type="Proteomes" id="UP000489600"/>
    </source>
</evidence>
<sequence>MDGGGNLWPSVAGETFRRAEPMSGVVENLRLLLGELSLCRYGRLMLDLGVSDDETQDLGDGTRESSHKKMERATLASQTSSFQIWCRSDLESLPD</sequence>
<feature type="compositionally biased region" description="Basic and acidic residues" evidence="1">
    <location>
        <begin position="60"/>
        <end position="72"/>
    </location>
</feature>
<feature type="region of interest" description="Disordered" evidence="1">
    <location>
        <begin position="52"/>
        <end position="73"/>
    </location>
</feature>
<gene>
    <name evidence="2" type="ORF">ANE_LOCUS2928</name>
</gene>
<organism evidence="2 3">
    <name type="scientific">Arabis nemorensis</name>
    <dbReference type="NCBI Taxonomy" id="586526"/>
    <lineage>
        <taxon>Eukaryota</taxon>
        <taxon>Viridiplantae</taxon>
        <taxon>Streptophyta</taxon>
        <taxon>Embryophyta</taxon>
        <taxon>Tracheophyta</taxon>
        <taxon>Spermatophyta</taxon>
        <taxon>Magnoliopsida</taxon>
        <taxon>eudicotyledons</taxon>
        <taxon>Gunneridae</taxon>
        <taxon>Pentapetalae</taxon>
        <taxon>rosids</taxon>
        <taxon>malvids</taxon>
        <taxon>Brassicales</taxon>
        <taxon>Brassicaceae</taxon>
        <taxon>Arabideae</taxon>
        <taxon>Arabis</taxon>
    </lineage>
</organism>
<proteinExistence type="predicted"/>
<name>A0A565ATX8_9BRAS</name>